<gene>
    <name evidence="3" type="ORF">E4L96_16780</name>
</gene>
<evidence type="ECO:0000256" key="1">
    <source>
        <dbReference type="ARBA" id="ARBA00008918"/>
    </source>
</evidence>
<dbReference type="Gene3D" id="3.30.530.20">
    <property type="match status" value="1"/>
</dbReference>
<evidence type="ECO:0000259" key="2">
    <source>
        <dbReference type="Pfam" id="PF03364"/>
    </source>
</evidence>
<feature type="domain" description="Coenzyme Q-binding protein COQ10 START" evidence="2">
    <location>
        <begin position="93"/>
        <end position="160"/>
    </location>
</feature>
<dbReference type="Pfam" id="PF03364">
    <property type="entry name" value="Polyketide_cyc"/>
    <property type="match status" value="1"/>
</dbReference>
<dbReference type="EMBL" id="SPVF01000218">
    <property type="protein sequence ID" value="TFW16179.1"/>
    <property type="molecule type" value="Genomic_DNA"/>
</dbReference>
<dbReference type="OrthoDB" id="8704180at2"/>
<keyword evidence="4" id="KW-1185">Reference proteome</keyword>
<dbReference type="InterPro" id="IPR023393">
    <property type="entry name" value="START-like_dom_sf"/>
</dbReference>
<dbReference type="SUPFAM" id="SSF55961">
    <property type="entry name" value="Bet v1-like"/>
    <property type="match status" value="1"/>
</dbReference>
<comment type="similarity">
    <text evidence="1">Belongs to the ribosome association toxin RatA family.</text>
</comment>
<evidence type="ECO:0000313" key="4">
    <source>
        <dbReference type="Proteomes" id="UP000298438"/>
    </source>
</evidence>
<dbReference type="InterPro" id="IPR005031">
    <property type="entry name" value="COQ10_START"/>
</dbReference>
<reference evidence="3 4" key="1">
    <citation type="submission" date="2019-03" db="EMBL/GenBank/DDBJ databases">
        <title>Draft Genome Sequence of Massilia arenosa sp. nov., a Novel Massilia Species Isolated from a Sandy-loam Maize Soil.</title>
        <authorList>
            <person name="Raths R."/>
            <person name="Peta V."/>
            <person name="Bucking H."/>
        </authorList>
    </citation>
    <scope>NUCLEOTIDE SEQUENCE [LARGE SCALE GENOMIC DNA]</scope>
    <source>
        <strain evidence="3 4">MC02</strain>
    </source>
</reference>
<accession>A0A4Y9S4A6</accession>
<dbReference type="AlphaFoldDB" id="A0A4Y9S4A6"/>
<comment type="caution">
    <text evidence="3">The sequence shown here is derived from an EMBL/GenBank/DDBJ whole genome shotgun (WGS) entry which is preliminary data.</text>
</comment>
<dbReference type="Proteomes" id="UP000298438">
    <property type="component" value="Unassembled WGS sequence"/>
</dbReference>
<organism evidence="3 4">
    <name type="scientific">Zemynaea arenosa</name>
    <dbReference type="NCBI Taxonomy" id="2561931"/>
    <lineage>
        <taxon>Bacteria</taxon>
        <taxon>Pseudomonadati</taxon>
        <taxon>Pseudomonadota</taxon>
        <taxon>Betaproteobacteria</taxon>
        <taxon>Burkholderiales</taxon>
        <taxon>Oxalobacteraceae</taxon>
        <taxon>Telluria group</taxon>
        <taxon>Zemynaea</taxon>
    </lineage>
</organism>
<dbReference type="RefSeq" id="WP_135208362.1">
    <property type="nucleotide sequence ID" value="NZ_SPVF01000218.1"/>
</dbReference>
<protein>
    <recommendedName>
        <fullName evidence="2">Coenzyme Q-binding protein COQ10 START domain-containing protein</fullName>
    </recommendedName>
</protein>
<proteinExistence type="inferred from homology"/>
<evidence type="ECO:0000313" key="3">
    <source>
        <dbReference type="EMBL" id="TFW16179.1"/>
    </source>
</evidence>
<name>A0A4Y9S4A6_9BURK</name>
<sequence>MRALLQSARATGGACAVVSRRAPAAPLWFRTPAGGRVLATAFVLVAALPAATAASAPAQPHLDPARLSLDRVHVEEVPTQAARGKTFLAGTLVAAPVAKVCAIIQDYAAYPSFMPSVGRTEILRTTPDSATVNMILDLPLGQTKKYRLQLEPTITTTPPTCHLAWKQVPWEGVAPGDSIADTTGYWHLTPLPADPQKTVVEYYVYADPGHVPFGFGWIVDAMSKRSLPKTLEAVRARAAQQP</sequence>